<evidence type="ECO:0008006" key="4">
    <source>
        <dbReference type="Google" id="ProtNLM"/>
    </source>
</evidence>
<keyword evidence="2" id="KW-0614">Plasmid</keyword>
<geneLocation type="plasmid" evidence="3">
    <name>phsal2</name>
</geneLocation>
<dbReference type="Gene3D" id="3.40.50.1010">
    <property type="entry name" value="5'-nuclease"/>
    <property type="match status" value="1"/>
</dbReference>
<protein>
    <recommendedName>
        <fullName evidence="4">PIN domain-containing protein</fullName>
    </recommendedName>
</protein>
<dbReference type="RefSeq" id="WP_136361710.1">
    <property type="nucleotide sequence ID" value="NZ_VRYN01000013.1"/>
</dbReference>
<dbReference type="Proteomes" id="UP000296216">
    <property type="component" value="Plasmid pHSAL2"/>
</dbReference>
<dbReference type="AlphaFoldDB" id="A0A4D6GWU3"/>
<reference evidence="2 3" key="1">
    <citation type="journal article" date="2019" name="Microbiol. Resour. Announc.">
        <title>The Genome Sequence of the Halobacterium salinarum Type Strain Is Closely Related to That of Laboratory Strains NRC-1 and R1.</title>
        <authorList>
            <person name="Pfeiffer F."/>
            <person name="Marchfelder A."/>
            <person name="Habermann B."/>
            <person name="Dyall-Smith M.L."/>
        </authorList>
    </citation>
    <scope>NUCLEOTIDE SEQUENCE [LARGE SCALE GENOMIC DNA]</scope>
    <source>
        <strain evidence="2">91-R6</strain>
        <strain evidence="3">ATCC 33171 / DSM 3754 / JCM 8978 / NBRC 102687 / NCIMB 764 / 91-R6</strain>
        <plasmid evidence="3">phsal1</plasmid>
        <plasmid evidence="3">phsal2</plasmid>
    </source>
</reference>
<evidence type="ECO:0000313" key="3">
    <source>
        <dbReference type="Proteomes" id="UP000296216"/>
    </source>
</evidence>
<gene>
    <name evidence="1" type="ORF">HBSAL_12675</name>
    <name evidence="2" type="ORF">HBSAL_13365</name>
</gene>
<reference evidence="2" key="2">
    <citation type="journal article" name="MicrobiologyOpen">
        <title>Whole-genome comparison between the type strain of Halobacterium salinarum (DSM 3754(T)) and the laboratory strains R1 and NRC-1.</title>
        <authorList>
            <person name="Pfeiffer F."/>
            <person name="Losensky G."/>
            <person name="Marchfelder A."/>
            <person name="Habermann B."/>
            <person name="Dyall-Smith M."/>
        </authorList>
    </citation>
    <scope>NUCLEOTIDE SEQUENCE</scope>
    <source>
        <strain evidence="2">91-R6</strain>
    </source>
</reference>
<accession>A0A4D6GWU3</accession>
<dbReference type="SUPFAM" id="SSF88723">
    <property type="entry name" value="PIN domain-like"/>
    <property type="match status" value="1"/>
</dbReference>
<organism evidence="2 3">
    <name type="scientific">Halobacterium salinarum (strain ATCC 33171 / DSM 3754 / JCM 8978 / NBRC 102687 / NCIMB 764 / 91-R6)</name>
    <dbReference type="NCBI Taxonomy" id="2597657"/>
    <lineage>
        <taxon>Archaea</taxon>
        <taxon>Methanobacteriati</taxon>
        <taxon>Methanobacteriota</taxon>
        <taxon>Stenosarchaea group</taxon>
        <taxon>Halobacteria</taxon>
        <taxon>Halobacteriales</taxon>
        <taxon>Halobacteriaceae</taxon>
        <taxon>Halobacterium</taxon>
    </lineage>
</organism>
<dbReference type="EMBL" id="CP038632">
    <property type="protein sequence ID" value="QCC46097.1"/>
    <property type="molecule type" value="Genomic_DNA"/>
</dbReference>
<geneLocation type="plasmid" evidence="3">
    <name>phsal1</name>
</geneLocation>
<sequence>MSEISELRDPHLGDFIQPSKNGSIGIPSTDIFVGKRFLEGIFHTDTEYLDEETTIKHKYAHFLLECVVGDGSPFATIHTTRETLNIAITSLGHGNGDRSGADNYLEKVCESEVFEIHHCSSAEYDLVVNDFLEYQPREISIQEAILANIARLLDIPHIATWDSDFTRYNDEISLYPRNYW</sequence>
<proteinExistence type="predicted"/>
<geneLocation type="plasmid" evidence="2">
    <name>pHSAL2</name>
</geneLocation>
<dbReference type="GeneID" id="62883508"/>
<geneLocation type="plasmid" evidence="1">
    <name>pHSAL1</name>
</geneLocation>
<dbReference type="Proteomes" id="UP000296216">
    <property type="component" value="Plasmid pHSAL1"/>
</dbReference>
<dbReference type="EMBL" id="CP038633">
    <property type="protein sequence ID" value="QCC46175.1"/>
    <property type="molecule type" value="Genomic_DNA"/>
</dbReference>
<evidence type="ECO:0000313" key="1">
    <source>
        <dbReference type="EMBL" id="QCC46097.1"/>
    </source>
</evidence>
<name>A0A4D6GWU3_HALS9</name>
<evidence type="ECO:0000313" key="2">
    <source>
        <dbReference type="EMBL" id="QCC46175.1"/>
    </source>
</evidence>
<dbReference type="InterPro" id="IPR029060">
    <property type="entry name" value="PIN-like_dom_sf"/>
</dbReference>